<keyword evidence="4" id="KW-0547">Nucleotide-binding</keyword>
<dbReference type="Gene3D" id="3.40.50.300">
    <property type="entry name" value="P-loop containing nucleotide triphosphate hydrolases"/>
    <property type="match status" value="1"/>
</dbReference>
<dbReference type="PROSITE" id="PS50990">
    <property type="entry name" value="PEPTIDASE_C39"/>
    <property type="match status" value="1"/>
</dbReference>
<evidence type="ECO:0000256" key="1">
    <source>
        <dbReference type="ARBA" id="ARBA00004651"/>
    </source>
</evidence>
<evidence type="ECO:0000313" key="13">
    <source>
        <dbReference type="Proteomes" id="UP001462640"/>
    </source>
</evidence>
<dbReference type="Pfam" id="PF00664">
    <property type="entry name" value="ABC_membrane"/>
    <property type="match status" value="1"/>
</dbReference>
<keyword evidence="13" id="KW-1185">Reference proteome</keyword>
<evidence type="ECO:0000256" key="6">
    <source>
        <dbReference type="ARBA" id="ARBA00022989"/>
    </source>
</evidence>
<feature type="transmembrane region" description="Helical" evidence="8">
    <location>
        <begin position="290"/>
        <end position="320"/>
    </location>
</feature>
<dbReference type="SUPFAM" id="SSF52540">
    <property type="entry name" value="P-loop containing nucleoside triphosphate hydrolases"/>
    <property type="match status" value="1"/>
</dbReference>
<keyword evidence="6 8" id="KW-1133">Transmembrane helix</keyword>
<dbReference type="SMART" id="SM00382">
    <property type="entry name" value="AAA"/>
    <property type="match status" value="1"/>
</dbReference>
<dbReference type="PANTHER" id="PTHR24221">
    <property type="entry name" value="ATP-BINDING CASSETTE SUB-FAMILY B"/>
    <property type="match status" value="1"/>
</dbReference>
<evidence type="ECO:0000256" key="4">
    <source>
        <dbReference type="ARBA" id="ARBA00022741"/>
    </source>
</evidence>
<feature type="domain" description="Peptidase C39" evidence="11">
    <location>
        <begin position="17"/>
        <end position="136"/>
    </location>
</feature>
<accession>A0ABV0G982</accession>
<dbReference type="Pfam" id="PF00005">
    <property type="entry name" value="ABC_tran"/>
    <property type="match status" value="1"/>
</dbReference>
<dbReference type="PROSITE" id="PS00211">
    <property type="entry name" value="ABC_TRANSPORTER_1"/>
    <property type="match status" value="1"/>
</dbReference>
<evidence type="ECO:0000259" key="11">
    <source>
        <dbReference type="PROSITE" id="PS50990"/>
    </source>
</evidence>
<dbReference type="InterPro" id="IPR017871">
    <property type="entry name" value="ABC_transporter-like_CS"/>
</dbReference>
<dbReference type="InterPro" id="IPR003593">
    <property type="entry name" value="AAA+_ATPase"/>
</dbReference>
<dbReference type="CDD" id="cd02419">
    <property type="entry name" value="Peptidase_C39C"/>
    <property type="match status" value="1"/>
</dbReference>
<keyword evidence="2" id="KW-1003">Cell membrane</keyword>
<evidence type="ECO:0000259" key="9">
    <source>
        <dbReference type="PROSITE" id="PS50893"/>
    </source>
</evidence>
<dbReference type="CDD" id="cd18567">
    <property type="entry name" value="ABC_6TM_CvaB_RaxB_like"/>
    <property type="match status" value="1"/>
</dbReference>
<organism evidence="12 13">
    <name type="scientific">Roseateles flavus</name>
    <dbReference type="NCBI Taxonomy" id="3149041"/>
    <lineage>
        <taxon>Bacteria</taxon>
        <taxon>Pseudomonadati</taxon>
        <taxon>Pseudomonadota</taxon>
        <taxon>Betaproteobacteria</taxon>
        <taxon>Burkholderiales</taxon>
        <taxon>Sphaerotilaceae</taxon>
        <taxon>Roseateles</taxon>
    </lineage>
</organism>
<protein>
    <submittedName>
        <fullName evidence="12">Peptidase domain-containing ABC transporter</fullName>
    </submittedName>
</protein>
<dbReference type="PANTHER" id="PTHR24221:SF606">
    <property type="entry name" value="COLICIN V SECRETION-PROCESSING ATP-BINDING PROTEIN"/>
    <property type="match status" value="1"/>
</dbReference>
<dbReference type="EMBL" id="JBDPZC010000001">
    <property type="protein sequence ID" value="MEO3711618.1"/>
    <property type="molecule type" value="Genomic_DNA"/>
</dbReference>
<dbReference type="Gene3D" id="1.20.1560.10">
    <property type="entry name" value="ABC transporter type 1, transmembrane domain"/>
    <property type="match status" value="1"/>
</dbReference>
<dbReference type="InterPro" id="IPR005074">
    <property type="entry name" value="Peptidase_C39"/>
</dbReference>
<dbReference type="InterPro" id="IPR039421">
    <property type="entry name" value="Type_1_exporter"/>
</dbReference>
<reference evidence="12 13" key="1">
    <citation type="submission" date="2024-05" db="EMBL/GenBank/DDBJ databases">
        <title>Roseateles sp. 2.12 16S ribosomal RNA gene Genome sequencing and assembly.</title>
        <authorList>
            <person name="Woo H."/>
        </authorList>
    </citation>
    <scope>NUCLEOTIDE SEQUENCE [LARGE SCALE GENOMIC DNA]</scope>
    <source>
        <strain evidence="12 13">2.12</strain>
    </source>
</reference>
<evidence type="ECO:0000256" key="3">
    <source>
        <dbReference type="ARBA" id="ARBA00022692"/>
    </source>
</evidence>
<evidence type="ECO:0000313" key="12">
    <source>
        <dbReference type="EMBL" id="MEO3711618.1"/>
    </source>
</evidence>
<dbReference type="PROSITE" id="PS51257">
    <property type="entry name" value="PROKAR_LIPOPROTEIN"/>
    <property type="match status" value="1"/>
</dbReference>
<dbReference type="InterPro" id="IPR033838">
    <property type="entry name" value="CvaB_peptidase"/>
</dbReference>
<feature type="domain" description="ABC transporter" evidence="9">
    <location>
        <begin position="481"/>
        <end position="695"/>
    </location>
</feature>
<comment type="caution">
    <text evidence="12">The sequence shown here is derived from an EMBL/GenBank/DDBJ whole genome shotgun (WGS) entry which is preliminary data.</text>
</comment>
<evidence type="ECO:0000256" key="5">
    <source>
        <dbReference type="ARBA" id="ARBA00022840"/>
    </source>
</evidence>
<dbReference type="Proteomes" id="UP001462640">
    <property type="component" value="Unassembled WGS sequence"/>
</dbReference>
<dbReference type="Pfam" id="PF03412">
    <property type="entry name" value="Peptidase_C39"/>
    <property type="match status" value="1"/>
</dbReference>
<feature type="domain" description="ABC transmembrane type-1" evidence="10">
    <location>
        <begin position="170"/>
        <end position="449"/>
    </location>
</feature>
<evidence type="ECO:0000256" key="2">
    <source>
        <dbReference type="ARBA" id="ARBA00022475"/>
    </source>
</evidence>
<dbReference type="RefSeq" id="WP_347607338.1">
    <property type="nucleotide sequence ID" value="NZ_JBDPZC010000001.1"/>
</dbReference>
<keyword evidence="7 8" id="KW-0472">Membrane</keyword>
<name>A0ABV0G982_9BURK</name>
<gene>
    <name evidence="12" type="ORF">ABDJ40_02420</name>
</gene>
<keyword evidence="5" id="KW-0067">ATP-binding</keyword>
<dbReference type="InterPro" id="IPR003439">
    <property type="entry name" value="ABC_transporter-like_ATP-bd"/>
</dbReference>
<sequence>MQGLRFGFGARLPMLQQAETAECGLACLAMISCFHGRWVEVQTLRQQLQASAKGMNLKQLMEHATAQGFSTRAVRLELEDLPQLQLPCILHWDMNHFVVLRRVSGRELLIHDPAQGVRRLGLAEASRHFTGVALELAPMPDFQRSEPKPAVSLGQLVGQVRGLRRSVLQVLMLSLALEILAVVSPFFQQWVLDGVIVQHDTDLLQVLAMGFGMLMLLQLAISTLRSWMVIYFSTQLNLQWAAGVLSKLLRLPMDYFMRRHLGDVISRFGAIQNIRQTLTSAALNAVLDGLMAGVALVMMLVYSLKLAAVTLLALAAYVLIRVLSYEPFRQANEEQIVHAARQDGHLLESVRGVQSLKLFNREDERLAHWLNLLVNTSNRELATQRLSTLYQSANTLVFGAENIAVVYLGALLVIQGELSIGMSFAYAAYKTQFSGRISALVDLGFQVRMLRIQRERLADIVLSEPEPAGGTGLPSDAVPDIELRQVRFRYAANEPWVLDGVSLRVEAGESVAIVGPSGCGKTTLLKLMLGLLQPTEGEILVMGRPLGAVGLRAWRECLGAVMQEDQLFAGTIAENIAFGDPELDLARVQLCARQAAVEEDVLAMPMGWQTLIGDMGAAISGGQKQRLLLARALYKQPRVLFLDEATSHLDAQRELQVNEAIQALRLTRVVIAHRQETIERAGRVIRLAAVAAPALR</sequence>
<evidence type="ECO:0000256" key="8">
    <source>
        <dbReference type="SAM" id="Phobius"/>
    </source>
</evidence>
<evidence type="ECO:0000256" key="7">
    <source>
        <dbReference type="ARBA" id="ARBA00023136"/>
    </source>
</evidence>
<dbReference type="InterPro" id="IPR027417">
    <property type="entry name" value="P-loop_NTPase"/>
</dbReference>
<dbReference type="SUPFAM" id="SSF90123">
    <property type="entry name" value="ABC transporter transmembrane region"/>
    <property type="match status" value="1"/>
</dbReference>
<keyword evidence="3 8" id="KW-0812">Transmembrane</keyword>
<dbReference type="PROSITE" id="PS50893">
    <property type="entry name" value="ABC_TRANSPORTER_2"/>
    <property type="match status" value="1"/>
</dbReference>
<dbReference type="InterPro" id="IPR036640">
    <property type="entry name" value="ABC1_TM_sf"/>
</dbReference>
<comment type="subcellular location">
    <subcellularLocation>
        <location evidence="1">Cell membrane</location>
        <topology evidence="1">Multi-pass membrane protein</topology>
    </subcellularLocation>
</comment>
<evidence type="ECO:0000259" key="10">
    <source>
        <dbReference type="PROSITE" id="PS50929"/>
    </source>
</evidence>
<feature type="transmembrane region" description="Helical" evidence="8">
    <location>
        <begin position="203"/>
        <end position="221"/>
    </location>
</feature>
<dbReference type="Gene3D" id="3.90.70.10">
    <property type="entry name" value="Cysteine proteinases"/>
    <property type="match status" value="1"/>
</dbReference>
<feature type="transmembrane region" description="Helical" evidence="8">
    <location>
        <begin position="170"/>
        <end position="191"/>
    </location>
</feature>
<dbReference type="PROSITE" id="PS50929">
    <property type="entry name" value="ABC_TM1F"/>
    <property type="match status" value="1"/>
</dbReference>
<proteinExistence type="predicted"/>
<dbReference type="InterPro" id="IPR011527">
    <property type="entry name" value="ABC1_TM_dom"/>
</dbReference>